<evidence type="ECO:0000256" key="2">
    <source>
        <dbReference type="SAM" id="Phobius"/>
    </source>
</evidence>
<proteinExistence type="predicted"/>
<dbReference type="PANTHER" id="PTHR23220">
    <property type="entry name" value="INTEGRIN ALPHA"/>
    <property type="match status" value="1"/>
</dbReference>
<sequence length="182" mass="19861">MNLTGSGATGPPCRPGPLKLTTSQQHFLSPTDILTSASLKPDNMAAQRFDFCTGILCFFVTVLVHVATSFNIDTRTPIIRRGPYGSYFGFSVDLHREGDKTWMLVGAPRAQTRQPGTDRPGAVYMCNIDYSKCVQIPFDTTGSDRLDGSLTLYKEDKSFQWFGASLKSSGPNGPVVVSLRLS</sequence>
<feature type="transmembrane region" description="Helical" evidence="2">
    <location>
        <begin position="49"/>
        <end position="70"/>
    </location>
</feature>
<keyword evidence="2" id="KW-0812">Transmembrane</keyword>
<dbReference type="RefSeq" id="XP_035689641.1">
    <property type="nucleotide sequence ID" value="XM_035833748.1"/>
</dbReference>
<dbReference type="OMA" id="NIDYSKC"/>
<dbReference type="Gene3D" id="2.130.10.130">
    <property type="entry name" value="Integrin alpha, N-terminal"/>
    <property type="match status" value="1"/>
</dbReference>
<dbReference type="PANTHER" id="PTHR23220:SF122">
    <property type="entry name" value="INTEGRIN ALPHA-PS1"/>
    <property type="match status" value="1"/>
</dbReference>
<reference evidence="3" key="1">
    <citation type="journal article" date="2020" name="Nat. Ecol. Evol.">
        <title>Deeply conserved synteny resolves early events in vertebrate evolution.</title>
        <authorList>
            <person name="Simakov O."/>
            <person name="Marletaz F."/>
            <person name="Yue J.X."/>
            <person name="O'Connell B."/>
            <person name="Jenkins J."/>
            <person name="Brandt A."/>
            <person name="Calef R."/>
            <person name="Tung C.H."/>
            <person name="Huang T.K."/>
            <person name="Schmutz J."/>
            <person name="Satoh N."/>
            <person name="Yu J.K."/>
            <person name="Putnam N.H."/>
            <person name="Green R.E."/>
            <person name="Rokhsar D.S."/>
        </authorList>
    </citation>
    <scope>NUCLEOTIDE SEQUENCE [LARGE SCALE GENOMIC DNA]</scope>
    <source>
        <strain evidence="3">S238N-H82</strain>
    </source>
</reference>
<dbReference type="Proteomes" id="UP000001554">
    <property type="component" value="Chromosome 10"/>
</dbReference>
<evidence type="ECO:0000313" key="3">
    <source>
        <dbReference type="Proteomes" id="UP000001554"/>
    </source>
</evidence>
<feature type="repeat" description="FG-GAP" evidence="1">
    <location>
        <begin position="74"/>
        <end position="135"/>
    </location>
</feature>
<dbReference type="KEGG" id="bfo:118424941"/>
<accession>A0A9J7N4X9</accession>
<dbReference type="InterPro" id="IPR013519">
    <property type="entry name" value="Int_alpha_beta-p"/>
</dbReference>
<dbReference type="InterPro" id="IPR028994">
    <property type="entry name" value="Integrin_alpha_N"/>
</dbReference>
<dbReference type="OrthoDB" id="5317514at2759"/>
<dbReference type="PROSITE" id="PS51470">
    <property type="entry name" value="FG_GAP"/>
    <property type="match status" value="1"/>
</dbReference>
<dbReference type="SMART" id="SM00191">
    <property type="entry name" value="Int_alpha"/>
    <property type="match status" value="1"/>
</dbReference>
<organism evidence="3 4">
    <name type="scientific">Branchiostoma floridae</name>
    <name type="common">Florida lancelet</name>
    <name type="synonym">Amphioxus</name>
    <dbReference type="NCBI Taxonomy" id="7739"/>
    <lineage>
        <taxon>Eukaryota</taxon>
        <taxon>Metazoa</taxon>
        <taxon>Chordata</taxon>
        <taxon>Cephalochordata</taxon>
        <taxon>Leptocardii</taxon>
        <taxon>Amphioxiformes</taxon>
        <taxon>Branchiostomatidae</taxon>
        <taxon>Branchiostoma</taxon>
    </lineage>
</organism>
<name>A0A9J7N4X9_BRAFL</name>
<dbReference type="SUPFAM" id="SSF69318">
    <property type="entry name" value="Integrin alpha N-terminal domain"/>
    <property type="match status" value="1"/>
</dbReference>
<evidence type="ECO:0000313" key="4">
    <source>
        <dbReference type="RefSeq" id="XP_035689641.1"/>
    </source>
</evidence>
<keyword evidence="3" id="KW-1185">Reference proteome</keyword>
<dbReference type="GeneID" id="118424941"/>
<keyword evidence="2" id="KW-1133">Transmembrane helix</keyword>
<keyword evidence="2" id="KW-0472">Membrane</keyword>
<gene>
    <name evidence="4" type="primary">LOC118424941</name>
</gene>
<dbReference type="AlphaFoldDB" id="A0A9J7N4X9"/>
<evidence type="ECO:0000256" key="1">
    <source>
        <dbReference type="PROSITE-ProRule" id="PRU00803"/>
    </source>
</evidence>
<protein>
    <submittedName>
        <fullName evidence="4">Integrin alpha-5-like</fullName>
    </submittedName>
</protein>
<reference evidence="4" key="2">
    <citation type="submission" date="2025-08" db="UniProtKB">
        <authorList>
            <consortium name="RefSeq"/>
        </authorList>
    </citation>
    <scope>IDENTIFICATION</scope>
    <source>
        <strain evidence="4">S238N-H82</strain>
        <tissue evidence="4">Testes</tissue>
    </source>
</reference>